<evidence type="ECO:0000313" key="2">
    <source>
        <dbReference type="EMBL" id="SCE95449.1"/>
    </source>
</evidence>
<evidence type="ECO:0000256" key="1">
    <source>
        <dbReference type="SAM" id="MobiDB-lite"/>
    </source>
</evidence>
<keyword evidence="3" id="KW-1185">Reference proteome</keyword>
<feature type="region of interest" description="Disordered" evidence="1">
    <location>
        <begin position="1"/>
        <end position="39"/>
    </location>
</feature>
<protein>
    <submittedName>
        <fullName evidence="2">Uncharacterized protein</fullName>
    </submittedName>
</protein>
<dbReference type="AlphaFoldDB" id="A0A1C4WH15"/>
<organism evidence="2 3">
    <name type="scientific">Micromonospora marina</name>
    <dbReference type="NCBI Taxonomy" id="307120"/>
    <lineage>
        <taxon>Bacteria</taxon>
        <taxon>Bacillati</taxon>
        <taxon>Actinomycetota</taxon>
        <taxon>Actinomycetes</taxon>
        <taxon>Micromonosporales</taxon>
        <taxon>Micromonosporaceae</taxon>
        <taxon>Micromonospora</taxon>
    </lineage>
</organism>
<accession>A0A1C4WH15</accession>
<gene>
    <name evidence="2" type="ORF">GA0070215_10510</name>
</gene>
<name>A0A1C4WH15_9ACTN</name>
<dbReference type="EMBL" id="FMCV01000005">
    <property type="protein sequence ID" value="SCE95449.1"/>
    <property type="molecule type" value="Genomic_DNA"/>
</dbReference>
<evidence type="ECO:0000313" key="3">
    <source>
        <dbReference type="Proteomes" id="UP000198551"/>
    </source>
</evidence>
<proteinExistence type="predicted"/>
<reference evidence="3" key="1">
    <citation type="submission" date="2016-06" db="EMBL/GenBank/DDBJ databases">
        <authorList>
            <person name="Varghese N."/>
        </authorList>
    </citation>
    <scope>NUCLEOTIDE SEQUENCE [LARGE SCALE GENOMIC DNA]</scope>
    <source>
        <strain evidence="3">DSM 45555</strain>
    </source>
</reference>
<dbReference type="Proteomes" id="UP000198551">
    <property type="component" value="Unassembled WGS sequence"/>
</dbReference>
<sequence length="39" mass="4363">MPPQARRQGRDLRNPLGEPSVRHPTVPPPTGRFGNSLWS</sequence>